<dbReference type="Proteomes" id="UP000694941">
    <property type="component" value="Unplaced"/>
</dbReference>
<dbReference type="Pfam" id="PF23071">
    <property type="entry name" value="DUF7044"/>
    <property type="match status" value="1"/>
</dbReference>
<feature type="domain" description="DUF7044" evidence="4">
    <location>
        <begin position="9"/>
        <end position="111"/>
    </location>
</feature>
<dbReference type="InterPro" id="IPR055472">
    <property type="entry name" value="DUF7044"/>
</dbReference>
<dbReference type="RefSeq" id="XP_022258721.1">
    <property type="nucleotide sequence ID" value="XM_022403013.1"/>
</dbReference>
<keyword evidence="2" id="KW-0732">Signal</keyword>
<keyword evidence="6" id="KW-1185">Reference proteome</keyword>
<feature type="domain" description="DUF7042" evidence="3">
    <location>
        <begin position="137"/>
        <end position="233"/>
    </location>
</feature>
<protein>
    <submittedName>
        <fullName evidence="7">Uncharacterized protein LOC106474711</fullName>
    </submittedName>
</protein>
<dbReference type="InterPro" id="IPR055470">
    <property type="entry name" value="DUF7042"/>
</dbReference>
<evidence type="ECO:0000259" key="3">
    <source>
        <dbReference type="Pfam" id="PF23069"/>
    </source>
</evidence>
<dbReference type="GeneID" id="106474711"/>
<evidence type="ECO:0000313" key="7">
    <source>
        <dbReference type="RefSeq" id="XP_022258721.1"/>
    </source>
</evidence>
<organism evidence="6 7">
    <name type="scientific">Limulus polyphemus</name>
    <name type="common">Atlantic horseshoe crab</name>
    <dbReference type="NCBI Taxonomy" id="6850"/>
    <lineage>
        <taxon>Eukaryota</taxon>
        <taxon>Metazoa</taxon>
        <taxon>Ecdysozoa</taxon>
        <taxon>Arthropoda</taxon>
        <taxon>Chelicerata</taxon>
        <taxon>Merostomata</taxon>
        <taxon>Xiphosura</taxon>
        <taxon>Limulidae</taxon>
        <taxon>Limulus</taxon>
    </lineage>
</organism>
<feature type="signal peptide" evidence="2">
    <location>
        <begin position="1"/>
        <end position="18"/>
    </location>
</feature>
<reference evidence="7" key="1">
    <citation type="submission" date="2025-08" db="UniProtKB">
        <authorList>
            <consortium name="RefSeq"/>
        </authorList>
    </citation>
    <scope>IDENTIFICATION</scope>
    <source>
        <tissue evidence="7">Muscle</tissue>
    </source>
</reference>
<dbReference type="PANTHER" id="PTHR22255">
    <property type="entry name" value="LP06548P"/>
    <property type="match status" value="1"/>
</dbReference>
<feature type="domain" description="DUF7045" evidence="5">
    <location>
        <begin position="298"/>
        <end position="391"/>
    </location>
</feature>
<dbReference type="InterPro" id="IPR055473">
    <property type="entry name" value="DUF7045"/>
</dbReference>
<gene>
    <name evidence="7" type="primary">LOC106474711</name>
</gene>
<sequence>VFFVAVFAACYFPFEVQGTYLVQTQASAAYGGSIVTYSELTIEVDAIPPWGRCHLKRGNNVIVKDSAGAEDCLRCFHLTLKTPNVIQIHTEGLGRCYTNEEAARATCPDDKAVFERRFKEIILYRKQDPEMVSTIQNIFCPINGRYHFTYTANNKEFQCTHPFSEVSNCPHGNGLGVQFRQCNFPDMSVQFLCLGDWEGPNKDRYLALMDLRPEPEGRPKYRCGHPKTPSVKCYVFCYSGESFYNCVWLQRRSHNIVEMMLGSTPSSQFSEDLCRDEQFQTKEWITQGKVVVKEATSCPITGDYTGVVPDTTGLCAKVASDCNNPDVMFYSVSSCSNKSHVYEERVYRCIGNWEESGALFTYTRNKVGKVVKNGDEAYIKEAGESCARGKDLFTLGMKIIKQVSCPQVPVTFIPVRTQWRPALTPPSQDIAPSSGDNGQPTTPPRKSEAGQPNQGHSVNSCKKVIPSLLRMLWLLLIVKCVKIA</sequence>
<proteinExistence type="predicted"/>
<feature type="compositionally biased region" description="Polar residues" evidence="1">
    <location>
        <begin position="450"/>
        <end position="459"/>
    </location>
</feature>
<feature type="compositionally biased region" description="Polar residues" evidence="1">
    <location>
        <begin position="425"/>
        <end position="440"/>
    </location>
</feature>
<evidence type="ECO:0000256" key="1">
    <source>
        <dbReference type="SAM" id="MobiDB-lite"/>
    </source>
</evidence>
<accession>A0ABM1TS65</accession>
<evidence type="ECO:0000313" key="6">
    <source>
        <dbReference type="Proteomes" id="UP000694941"/>
    </source>
</evidence>
<dbReference type="Pfam" id="PF23073">
    <property type="entry name" value="DUF7045"/>
    <property type="match status" value="1"/>
</dbReference>
<name>A0ABM1TS65_LIMPO</name>
<dbReference type="PANTHER" id="PTHR22255:SF4">
    <property type="entry name" value="CATION-INDEPENDENT MANNOSE-6-PHOSPHATE RECEPTOR"/>
    <property type="match status" value="1"/>
</dbReference>
<feature type="region of interest" description="Disordered" evidence="1">
    <location>
        <begin position="423"/>
        <end position="459"/>
    </location>
</feature>
<dbReference type="Pfam" id="PF23069">
    <property type="entry name" value="DUF7042"/>
    <property type="match status" value="1"/>
</dbReference>
<feature type="non-terminal residue" evidence="7">
    <location>
        <position position="1"/>
    </location>
</feature>
<evidence type="ECO:0000259" key="5">
    <source>
        <dbReference type="Pfam" id="PF23073"/>
    </source>
</evidence>
<evidence type="ECO:0000256" key="2">
    <source>
        <dbReference type="SAM" id="SignalP"/>
    </source>
</evidence>
<evidence type="ECO:0000259" key="4">
    <source>
        <dbReference type="Pfam" id="PF23071"/>
    </source>
</evidence>
<feature type="chain" id="PRO_5046843385" evidence="2">
    <location>
        <begin position="19"/>
        <end position="484"/>
    </location>
</feature>